<reference evidence="1 2" key="1">
    <citation type="submission" date="2024-10" db="EMBL/GenBank/DDBJ databases">
        <title>Paracoccus drimophilus sp. nov., a novel bacterium from corn roots in Hunan.</title>
        <authorList>
            <person name="Li X."/>
        </authorList>
    </citation>
    <scope>NUCLEOTIDE SEQUENCE [LARGE SCALE GENOMIC DNA]</scope>
    <source>
        <strain evidence="1 2">NGMCC 1.201697</strain>
    </source>
</reference>
<evidence type="ECO:0000313" key="2">
    <source>
        <dbReference type="Proteomes" id="UP001609376"/>
    </source>
</evidence>
<evidence type="ECO:0000313" key="1">
    <source>
        <dbReference type="EMBL" id="MFH5773787.1"/>
    </source>
</evidence>
<protein>
    <recommendedName>
        <fullName evidence="3">DUF1214 domain-containing protein</fullName>
    </recommendedName>
</protein>
<accession>A0ABW7LLK8</accession>
<keyword evidence="2" id="KW-1185">Reference proteome</keyword>
<sequence length="182" mass="19641">MKIVANGLILIVAAILLGAMMLSNPDYNSAIRPFVAEAAPGEMGQTRLIAGRFDDWRTADRVQFSQYGRKLTRGTGGVFLIADLTLSGTTTSTMVAATWIGASKRQYRATSRVSGPPRLIDQLWLQPGIRNKTFAVFELPPDEIAGGAILLTLPLNPPMEGTLQIAPPETPPGHETLARLDE</sequence>
<dbReference type="EMBL" id="JBIMPR010000004">
    <property type="protein sequence ID" value="MFH5773787.1"/>
    <property type="molecule type" value="Genomic_DNA"/>
</dbReference>
<name>A0ABW7LLK8_9RHOB</name>
<comment type="caution">
    <text evidence="1">The sequence shown here is derived from an EMBL/GenBank/DDBJ whole genome shotgun (WGS) entry which is preliminary data.</text>
</comment>
<organism evidence="1 2">
    <name type="scientific">Paracoccus broussonetiae subsp. drimophilus</name>
    <dbReference type="NCBI Taxonomy" id="3373869"/>
    <lineage>
        <taxon>Bacteria</taxon>
        <taxon>Pseudomonadati</taxon>
        <taxon>Pseudomonadota</taxon>
        <taxon>Alphaproteobacteria</taxon>
        <taxon>Rhodobacterales</taxon>
        <taxon>Paracoccaceae</taxon>
        <taxon>Paracoccus</taxon>
        <taxon>Paracoccus broussonetiae</taxon>
    </lineage>
</organism>
<proteinExistence type="predicted"/>
<evidence type="ECO:0008006" key="3">
    <source>
        <dbReference type="Google" id="ProtNLM"/>
    </source>
</evidence>
<dbReference type="RefSeq" id="WP_395132671.1">
    <property type="nucleotide sequence ID" value="NZ_JBIMPR010000004.1"/>
</dbReference>
<dbReference type="Proteomes" id="UP001609376">
    <property type="component" value="Unassembled WGS sequence"/>
</dbReference>
<gene>
    <name evidence="1" type="ORF">ACHFJ0_05995</name>
</gene>